<dbReference type="Pfam" id="PF13715">
    <property type="entry name" value="CarbopepD_reg_2"/>
    <property type="match status" value="1"/>
</dbReference>
<comment type="similarity">
    <text evidence="7">Belongs to the TonB-dependent receptor family.</text>
</comment>
<proteinExistence type="inferred from homology"/>
<dbReference type="AlphaFoldDB" id="A0A1I4S3J6"/>
<keyword evidence="2 7" id="KW-0813">Transport</keyword>
<feature type="domain" description="TonB-dependent receptor plug" evidence="9">
    <location>
        <begin position="137"/>
        <end position="262"/>
    </location>
</feature>
<organism evidence="10 11">
    <name type="scientific">Algoriella xinjiangensis</name>
    <dbReference type="NCBI Taxonomy" id="684065"/>
    <lineage>
        <taxon>Bacteria</taxon>
        <taxon>Pseudomonadati</taxon>
        <taxon>Bacteroidota</taxon>
        <taxon>Flavobacteriia</taxon>
        <taxon>Flavobacteriales</taxon>
        <taxon>Weeksellaceae</taxon>
        <taxon>Algoriella</taxon>
    </lineage>
</organism>
<dbReference type="InterPro" id="IPR037066">
    <property type="entry name" value="Plug_dom_sf"/>
</dbReference>
<evidence type="ECO:0000256" key="5">
    <source>
        <dbReference type="ARBA" id="ARBA00023136"/>
    </source>
</evidence>
<evidence type="ECO:0000256" key="4">
    <source>
        <dbReference type="ARBA" id="ARBA00022692"/>
    </source>
</evidence>
<evidence type="ECO:0000256" key="1">
    <source>
        <dbReference type="ARBA" id="ARBA00004571"/>
    </source>
</evidence>
<evidence type="ECO:0000313" key="11">
    <source>
        <dbReference type="Proteomes" id="UP000199149"/>
    </source>
</evidence>
<dbReference type="InterPro" id="IPR036942">
    <property type="entry name" value="Beta-barrel_TonB_sf"/>
</dbReference>
<dbReference type="InterPro" id="IPR039426">
    <property type="entry name" value="TonB-dep_rcpt-like"/>
</dbReference>
<evidence type="ECO:0000256" key="8">
    <source>
        <dbReference type="SAM" id="SignalP"/>
    </source>
</evidence>
<keyword evidence="4 7" id="KW-0812">Transmembrane</keyword>
<reference evidence="11" key="1">
    <citation type="submission" date="2016-10" db="EMBL/GenBank/DDBJ databases">
        <authorList>
            <person name="Varghese N."/>
            <person name="Submissions S."/>
        </authorList>
    </citation>
    <scope>NUCLEOTIDE SEQUENCE [LARGE SCALE GENOMIC DNA]</scope>
    <source>
        <strain evidence="11">XJ109</strain>
    </source>
</reference>
<sequence>MKKTFILLPLFAASIAFSQEKRVITGSVQDEETLMGIAGASVKIEAQSISTTTDQKGIIESVTVGTVTDEHGNFTLEVPANTQSVLVSYLGYDSRLIQLSNGNNTYTIGLFPAEDTIAPEDNQLNEVVVTGYQKIEKRKLTSAIATVKMEDIQQAGVASVDQLLSGQVAGVAVTTETGSPGGPSKIRIRGTASLSGPQDPLWVIDGLPLEGNDVPNFSDKDNIDQLQNFSIAGLNPNDIEDITILKDAAATAIYGARAANGVISITTKRGKKGSMVVNFSANTFVTARPDFDRLNLLNASQKVDLELMLASRSDLTYRTDKGEVMRILARNGQLDALRNGGFGSLDAVTQNQINGLRGNTTDWGKLLYRNAINQQYGLSLSGGNERSDYYFSLGYYDEQGTTIGTGFERYNLTLKNNYKLNDKLNVGISIFATESDKESFVTDADASINPINYSRNANPYLSPYNPDGSYRYDQDIDGYEDRFVPFNFIEERENTKYNLKNRSLKAILDLDYQVAKGLKVTSQFGIQYDNNKTEKYAAEETYFTRKMREGTRYYKSGQYLYFLPDGAIKQNWDNEYFQYNWKLQATYSTTINGRHEIDLMAGTEIRRTENNTTLTRAFGYDPITKRATQIVFPTSSFASQKIYETYREMPAEVNAYVSTFATASYTLDKKYTVFGSVRYDGTNLFGVNKKYKYLPIWAVSASWLVSRESFMENVDFISNLRLRASYGLQGNIDRNTSPFFIGEYSDTTILPGNNEDIINVYNPPNDKLRWEKTTNTNVGMDLGLFRNRISFAMDAYHRKGTDMISMRETPLETGFEYTMVNWGELTNKGFEIAVTTRNIDKENFKWSTTINFAHNKSRVDKEQPRENSLTPSREGLPVNAVFALKTAGMDENGNPMFWKGKEKISAKEFFALYDLYADFMPGEFVDSNLSNEDMRNLFTYIGDRDPKFTGGIINNIKIHNFDVTVSAAFNIKQTVMRSPSYRGMELDPGRNYTQDIFEAGTTLPGITSPSMDNNEGWMANKWFAGNHANAYNLLDIWAKEVSYMRISSIRVGYTFPKKYTDVIGFKSARINIEGRNLFVFSNGYKGYFDPETYGNIYAQPIAKSVTMGINVSF</sequence>
<feature type="chain" id="PRO_5011790853" evidence="8">
    <location>
        <begin position="19"/>
        <end position="1113"/>
    </location>
</feature>
<dbReference type="InterPro" id="IPR023996">
    <property type="entry name" value="TonB-dep_OMP_SusC/RagA"/>
</dbReference>
<name>A0A1I4S3J6_9FLAO</name>
<evidence type="ECO:0000256" key="3">
    <source>
        <dbReference type="ARBA" id="ARBA00022452"/>
    </source>
</evidence>
<evidence type="ECO:0000256" key="7">
    <source>
        <dbReference type="PROSITE-ProRule" id="PRU01360"/>
    </source>
</evidence>
<dbReference type="Gene3D" id="2.60.40.1120">
    <property type="entry name" value="Carboxypeptidase-like, regulatory domain"/>
    <property type="match status" value="1"/>
</dbReference>
<dbReference type="RefSeq" id="WP_092905343.1">
    <property type="nucleotide sequence ID" value="NZ_FOUZ01000001.1"/>
</dbReference>
<evidence type="ECO:0000313" key="10">
    <source>
        <dbReference type="EMBL" id="SFM59029.1"/>
    </source>
</evidence>
<keyword evidence="6 7" id="KW-0998">Cell outer membrane</keyword>
<dbReference type="STRING" id="684065.SAMN05421738_10133"/>
<dbReference type="NCBIfam" id="TIGR04056">
    <property type="entry name" value="OMP_RagA_SusC"/>
    <property type="match status" value="1"/>
</dbReference>
<dbReference type="GO" id="GO:0009279">
    <property type="term" value="C:cell outer membrane"/>
    <property type="evidence" value="ECO:0007669"/>
    <property type="project" value="UniProtKB-SubCell"/>
</dbReference>
<evidence type="ECO:0000256" key="2">
    <source>
        <dbReference type="ARBA" id="ARBA00022448"/>
    </source>
</evidence>
<comment type="subcellular location">
    <subcellularLocation>
        <location evidence="1 7">Cell outer membrane</location>
        <topology evidence="1 7">Multi-pass membrane protein</topology>
    </subcellularLocation>
</comment>
<dbReference type="Pfam" id="PF07715">
    <property type="entry name" value="Plug"/>
    <property type="match status" value="1"/>
</dbReference>
<protein>
    <submittedName>
        <fullName evidence="10">TonB-linked outer membrane protein, SusC/RagA family</fullName>
    </submittedName>
</protein>
<evidence type="ECO:0000259" key="9">
    <source>
        <dbReference type="Pfam" id="PF07715"/>
    </source>
</evidence>
<dbReference type="PROSITE" id="PS52016">
    <property type="entry name" value="TONB_DEPENDENT_REC_3"/>
    <property type="match status" value="1"/>
</dbReference>
<evidence type="ECO:0000256" key="6">
    <source>
        <dbReference type="ARBA" id="ARBA00023237"/>
    </source>
</evidence>
<dbReference type="InterPro" id="IPR023997">
    <property type="entry name" value="TonB-dep_OMP_SusC/RagA_CS"/>
</dbReference>
<dbReference type="EMBL" id="FOUZ01000001">
    <property type="protein sequence ID" value="SFM59029.1"/>
    <property type="molecule type" value="Genomic_DNA"/>
</dbReference>
<dbReference type="Proteomes" id="UP000199149">
    <property type="component" value="Unassembled WGS sequence"/>
</dbReference>
<dbReference type="InterPro" id="IPR008969">
    <property type="entry name" value="CarboxyPept-like_regulatory"/>
</dbReference>
<dbReference type="Gene3D" id="2.40.170.20">
    <property type="entry name" value="TonB-dependent receptor, beta-barrel domain"/>
    <property type="match status" value="1"/>
</dbReference>
<dbReference type="InterPro" id="IPR012910">
    <property type="entry name" value="Plug_dom"/>
</dbReference>
<dbReference type="NCBIfam" id="TIGR04057">
    <property type="entry name" value="SusC_RagA_signa"/>
    <property type="match status" value="1"/>
</dbReference>
<dbReference type="SUPFAM" id="SSF49464">
    <property type="entry name" value="Carboxypeptidase regulatory domain-like"/>
    <property type="match status" value="1"/>
</dbReference>
<dbReference type="OrthoDB" id="9768177at2"/>
<gene>
    <name evidence="10" type="ORF">SAMN05421738_10133</name>
</gene>
<feature type="signal peptide" evidence="8">
    <location>
        <begin position="1"/>
        <end position="18"/>
    </location>
</feature>
<keyword evidence="3 7" id="KW-1134">Transmembrane beta strand</keyword>
<keyword evidence="11" id="KW-1185">Reference proteome</keyword>
<keyword evidence="8" id="KW-0732">Signal</keyword>
<accession>A0A1I4S3J6</accession>
<keyword evidence="5 7" id="KW-0472">Membrane</keyword>
<dbReference type="SUPFAM" id="SSF56935">
    <property type="entry name" value="Porins"/>
    <property type="match status" value="1"/>
</dbReference>
<dbReference type="Gene3D" id="2.170.130.10">
    <property type="entry name" value="TonB-dependent receptor, plug domain"/>
    <property type="match status" value="1"/>
</dbReference>